<feature type="transmembrane region" description="Helical" evidence="2">
    <location>
        <begin position="79"/>
        <end position="105"/>
    </location>
</feature>
<sequence length="191" mass="21960">MNDHDSDESEYEARPPSRRRPRSDYDDWDDEPRRVRRRRSGRGDWDRRARYDRRRARYERDDDYDDRLAEQAISAPAKALFVCWIFGAVIALMFVLVAIFAVAQGPDAPRETKSDRPILVMVGLMYPLAVGAGLYGAWEMMHFRSHPWATASACLLMLAFMGCTPALGIGIWALIVLHRPKTRRAFGINTD</sequence>
<feature type="region of interest" description="Disordered" evidence="1">
    <location>
        <begin position="1"/>
        <end position="44"/>
    </location>
</feature>
<keyword evidence="4" id="KW-1185">Reference proteome</keyword>
<feature type="transmembrane region" description="Helical" evidence="2">
    <location>
        <begin position="117"/>
        <end position="138"/>
    </location>
</feature>
<dbReference type="EMBL" id="LR593886">
    <property type="protein sequence ID" value="VTR94614.1"/>
    <property type="molecule type" value="Genomic_DNA"/>
</dbReference>
<dbReference type="Proteomes" id="UP000464178">
    <property type="component" value="Chromosome"/>
</dbReference>
<protein>
    <submittedName>
        <fullName evidence="3">Uncharacterized protein</fullName>
    </submittedName>
</protein>
<keyword evidence="2" id="KW-0472">Membrane</keyword>
<dbReference type="AlphaFoldDB" id="A0A6P2D3D7"/>
<dbReference type="KEGG" id="gms:SOIL9_31000"/>
<reference evidence="3 4" key="1">
    <citation type="submission" date="2019-05" db="EMBL/GenBank/DDBJ databases">
        <authorList>
            <consortium name="Science for Life Laboratories"/>
        </authorList>
    </citation>
    <scope>NUCLEOTIDE SEQUENCE [LARGE SCALE GENOMIC DNA]</scope>
    <source>
        <strain evidence="3">Soil9</strain>
    </source>
</reference>
<proteinExistence type="predicted"/>
<feature type="compositionally biased region" description="Acidic residues" evidence="1">
    <location>
        <begin position="1"/>
        <end position="10"/>
    </location>
</feature>
<feature type="transmembrane region" description="Helical" evidence="2">
    <location>
        <begin position="150"/>
        <end position="177"/>
    </location>
</feature>
<dbReference type="RefSeq" id="WP_162669127.1">
    <property type="nucleotide sequence ID" value="NZ_LR593886.1"/>
</dbReference>
<keyword evidence="2" id="KW-0812">Transmembrane</keyword>
<organism evidence="3 4">
    <name type="scientific">Gemmata massiliana</name>
    <dbReference type="NCBI Taxonomy" id="1210884"/>
    <lineage>
        <taxon>Bacteria</taxon>
        <taxon>Pseudomonadati</taxon>
        <taxon>Planctomycetota</taxon>
        <taxon>Planctomycetia</taxon>
        <taxon>Gemmatales</taxon>
        <taxon>Gemmataceae</taxon>
        <taxon>Gemmata</taxon>
    </lineage>
</organism>
<accession>A0A6P2D3D7</accession>
<evidence type="ECO:0000256" key="2">
    <source>
        <dbReference type="SAM" id="Phobius"/>
    </source>
</evidence>
<keyword evidence="2" id="KW-1133">Transmembrane helix</keyword>
<evidence type="ECO:0000313" key="3">
    <source>
        <dbReference type="EMBL" id="VTR94614.1"/>
    </source>
</evidence>
<gene>
    <name evidence="3" type="ORF">SOIL9_31000</name>
</gene>
<name>A0A6P2D3D7_9BACT</name>
<evidence type="ECO:0000313" key="4">
    <source>
        <dbReference type="Proteomes" id="UP000464178"/>
    </source>
</evidence>
<evidence type="ECO:0000256" key="1">
    <source>
        <dbReference type="SAM" id="MobiDB-lite"/>
    </source>
</evidence>